<comment type="catalytic activity">
    <reaction evidence="1">
        <text>2'-deoxyuridine + phosphate = 2-deoxy-alpha-D-ribose 1-phosphate + uracil</text>
        <dbReference type="Rhea" id="RHEA:22824"/>
        <dbReference type="ChEBI" id="CHEBI:16450"/>
        <dbReference type="ChEBI" id="CHEBI:17568"/>
        <dbReference type="ChEBI" id="CHEBI:43474"/>
        <dbReference type="ChEBI" id="CHEBI:57259"/>
        <dbReference type="EC" id="2.4.2.2"/>
    </reaction>
</comment>
<sequence length="448" mass="48587">MRMYDLIVKKRDGGELTREEIDYIIEGYTDGDIPDYQMSAWLMAVFYKGMNARETADMTMAMVRSGDMLDLSAINGIKADKHSTGGVGDKVTLVLAPMVAAAGVPVAKMSGRGLGHTGGTIDKLESIPGFNTSLTEDTFVKQVNSIKIALTGQTGNLTPADKKIYALRDATGIVDSIPLIASSIMSKKIAAGAQVIVLDVTCGSGAFMHNIEDARKLARLMVDIGDNVGRRTIAVITDMDEPLGNTVGNAMEVIEAVETLKGRGSRDVLDVCLELGAWMIAGIEADMADTGKAADRQMLEQLHDKAYERLETTIKDGSALDKFREWITAQNGNSAVIDDYSLFPSSKYIYDVKADRTGYIRYTRADEAGMASMVLGGGRAKKDDAVNPAVGVEICAKTGDYVHQGDVIARIHSDDEKMTAESEKRLKNAFVIEDNEVERNMLIKEIVF</sequence>
<accession>B7AQA4</accession>
<evidence type="ECO:0000259" key="13">
    <source>
        <dbReference type="SMART" id="SM00941"/>
    </source>
</evidence>
<evidence type="ECO:0000256" key="4">
    <source>
        <dbReference type="ARBA" id="ARBA00006915"/>
    </source>
</evidence>
<protein>
    <recommendedName>
        <fullName evidence="7">Pyrimidine-nucleoside phosphorylase</fullName>
        <ecNumber evidence="6">2.4.2.2</ecNumber>
    </recommendedName>
</protein>
<dbReference type="EC" id="2.4.2.2" evidence="6"/>
<gene>
    <name evidence="14" type="ORF">BACPEC_00860</name>
</gene>
<dbReference type="InterPro" id="IPR000053">
    <property type="entry name" value="Thymidine/pyrmidine_PPase"/>
</dbReference>
<evidence type="ECO:0000256" key="5">
    <source>
        <dbReference type="ARBA" id="ARBA00011738"/>
    </source>
</evidence>
<name>B7AQA4_9FIRM</name>
<dbReference type="GO" id="GO:0005829">
    <property type="term" value="C:cytosol"/>
    <property type="evidence" value="ECO:0007669"/>
    <property type="project" value="TreeGrafter"/>
</dbReference>
<reference evidence="14 15" key="2">
    <citation type="submission" date="2008-11" db="EMBL/GenBank/DDBJ databases">
        <authorList>
            <person name="Fulton L."/>
            <person name="Clifton S."/>
            <person name="Fulton B."/>
            <person name="Xu J."/>
            <person name="Minx P."/>
            <person name="Pepin K.H."/>
            <person name="Johnson M."/>
            <person name="Bhonagiri V."/>
            <person name="Nash W.E."/>
            <person name="Mardis E.R."/>
            <person name="Wilson R.K."/>
        </authorList>
    </citation>
    <scope>NUCLEOTIDE SEQUENCE [LARGE SCALE GENOMIC DNA]</scope>
    <source>
        <strain evidence="14 15">ATCC 43243</strain>
    </source>
</reference>
<evidence type="ECO:0000256" key="1">
    <source>
        <dbReference type="ARBA" id="ARBA00001066"/>
    </source>
</evidence>
<dbReference type="Pfam" id="PF02885">
    <property type="entry name" value="Glycos_trans_3N"/>
    <property type="match status" value="1"/>
</dbReference>
<dbReference type="GO" id="GO:0006213">
    <property type="term" value="P:pyrimidine nucleoside metabolic process"/>
    <property type="evidence" value="ECO:0007669"/>
    <property type="project" value="InterPro"/>
</dbReference>
<dbReference type="FunFam" id="1.20.970.10:FF:000002">
    <property type="entry name" value="Pyrimidine-nucleoside phosphorylase"/>
    <property type="match status" value="1"/>
</dbReference>
<organism evidence="14 15">
    <name type="scientific">[Bacteroides] pectinophilus ATCC 43243</name>
    <dbReference type="NCBI Taxonomy" id="483218"/>
    <lineage>
        <taxon>Bacteria</taxon>
        <taxon>Bacillati</taxon>
        <taxon>Bacillota</taxon>
        <taxon>Clostridia</taxon>
        <taxon>Eubacteriales</taxon>
    </lineage>
</organism>
<comment type="function">
    <text evidence="3">Catalyzes phosphorolysis of the pyrimidine nucleosides uridine, thymidine and 2'-deoxyuridine with the formation of the corresponding pyrimidine base and ribose-1-phosphate.</text>
</comment>
<dbReference type="SUPFAM" id="SSF54680">
    <property type="entry name" value="Pyrimidine nucleoside phosphorylase C-terminal domain"/>
    <property type="match status" value="1"/>
</dbReference>
<dbReference type="SMART" id="SM00941">
    <property type="entry name" value="PYNP_C"/>
    <property type="match status" value="1"/>
</dbReference>
<dbReference type="GO" id="GO:0004645">
    <property type="term" value="F:1,4-alpha-oligoglucan phosphorylase activity"/>
    <property type="evidence" value="ECO:0007669"/>
    <property type="project" value="InterPro"/>
</dbReference>
<keyword evidence="9" id="KW-0808">Transferase</keyword>
<dbReference type="SUPFAM" id="SSF52418">
    <property type="entry name" value="Nucleoside phosphorylase/phosphoribosyltransferase catalytic domain"/>
    <property type="match status" value="1"/>
</dbReference>
<comment type="subunit">
    <text evidence="5">Homodimer.</text>
</comment>
<dbReference type="GO" id="GO:0046872">
    <property type="term" value="F:metal ion binding"/>
    <property type="evidence" value="ECO:0007669"/>
    <property type="project" value="UniProtKB-KW"/>
</dbReference>
<keyword evidence="8" id="KW-0328">Glycosyltransferase</keyword>
<dbReference type="STRING" id="483218.BACPEC_00860"/>
<dbReference type="InterPro" id="IPR013102">
    <property type="entry name" value="PYNP_C"/>
</dbReference>
<dbReference type="GO" id="GO:0009032">
    <property type="term" value="F:thymidine phosphorylase activity"/>
    <property type="evidence" value="ECO:0007669"/>
    <property type="project" value="TreeGrafter"/>
</dbReference>
<dbReference type="InterPro" id="IPR036320">
    <property type="entry name" value="Glycosyl_Trfase_fam3_N_dom_sf"/>
</dbReference>
<comment type="catalytic activity">
    <reaction evidence="12">
        <text>thymidine + phosphate = 2-deoxy-alpha-D-ribose 1-phosphate + thymine</text>
        <dbReference type="Rhea" id="RHEA:16037"/>
        <dbReference type="ChEBI" id="CHEBI:17748"/>
        <dbReference type="ChEBI" id="CHEBI:17821"/>
        <dbReference type="ChEBI" id="CHEBI:43474"/>
        <dbReference type="ChEBI" id="CHEBI:57259"/>
        <dbReference type="EC" id="2.4.2.2"/>
    </reaction>
</comment>
<dbReference type="SUPFAM" id="SSF47648">
    <property type="entry name" value="Nucleoside phosphorylase/phosphoribosyltransferase N-terminal domain"/>
    <property type="match status" value="1"/>
</dbReference>
<evidence type="ECO:0000313" key="14">
    <source>
        <dbReference type="EMBL" id="EEC57876.1"/>
    </source>
</evidence>
<dbReference type="HOGENOM" id="CLU_025040_0_1_9"/>
<dbReference type="eggNOG" id="COG0213">
    <property type="taxonomic scope" value="Bacteria"/>
</dbReference>
<dbReference type="Pfam" id="PF00591">
    <property type="entry name" value="Glycos_transf_3"/>
    <property type="match status" value="1"/>
</dbReference>
<dbReference type="PIRSF" id="PIRSF000478">
    <property type="entry name" value="TP_PyNP"/>
    <property type="match status" value="1"/>
</dbReference>
<dbReference type="InterPro" id="IPR035902">
    <property type="entry name" value="Nuc_phospho_transferase"/>
</dbReference>
<evidence type="ECO:0000256" key="11">
    <source>
        <dbReference type="ARBA" id="ARBA00048453"/>
    </source>
</evidence>
<evidence type="ECO:0000256" key="9">
    <source>
        <dbReference type="ARBA" id="ARBA00022679"/>
    </source>
</evidence>
<evidence type="ECO:0000256" key="3">
    <source>
        <dbReference type="ARBA" id="ARBA00003877"/>
    </source>
</evidence>
<keyword evidence="15" id="KW-1185">Reference proteome</keyword>
<evidence type="ECO:0000256" key="8">
    <source>
        <dbReference type="ARBA" id="ARBA00022676"/>
    </source>
</evidence>
<dbReference type="InterPro" id="IPR036566">
    <property type="entry name" value="PYNP-like_C_sf"/>
</dbReference>
<dbReference type="Pfam" id="PF07831">
    <property type="entry name" value="PYNP_C"/>
    <property type="match status" value="1"/>
</dbReference>
<evidence type="ECO:0000256" key="6">
    <source>
        <dbReference type="ARBA" id="ARBA00011889"/>
    </source>
</evidence>
<dbReference type="InterPro" id="IPR017872">
    <property type="entry name" value="Pyrmidine_PPase_CS"/>
</dbReference>
<dbReference type="NCBIfam" id="NF004747">
    <property type="entry name" value="PRK06078.1"/>
    <property type="match status" value="1"/>
</dbReference>
<dbReference type="FunFam" id="3.40.1030.10:FF:000003">
    <property type="entry name" value="Pyrimidine-nucleoside phosphorylase"/>
    <property type="match status" value="1"/>
</dbReference>
<proteinExistence type="inferred from homology"/>
<evidence type="ECO:0000256" key="12">
    <source>
        <dbReference type="ARBA" id="ARBA00048525"/>
    </source>
</evidence>
<dbReference type="Gene3D" id="3.90.1170.30">
    <property type="entry name" value="Pyrimidine nucleoside phosphorylase-like, C-terminal domain"/>
    <property type="match status" value="1"/>
</dbReference>
<dbReference type="AlphaFoldDB" id="B7AQA4"/>
<dbReference type="InterPro" id="IPR018090">
    <property type="entry name" value="Pyrmidine_PPas_bac/euk"/>
</dbReference>
<keyword evidence="10" id="KW-0479">Metal-binding</keyword>
<feature type="domain" description="Pyrimidine nucleoside phosphorylase C-terminal" evidence="13">
    <location>
        <begin position="359"/>
        <end position="433"/>
    </location>
</feature>
<dbReference type="Gene3D" id="3.40.1030.10">
    <property type="entry name" value="Nucleoside phosphorylase/phosphoribosyltransferase catalytic domain"/>
    <property type="match status" value="1"/>
</dbReference>
<dbReference type="InterPro" id="IPR000312">
    <property type="entry name" value="Glycosyl_Trfase_fam3"/>
</dbReference>
<evidence type="ECO:0000256" key="2">
    <source>
        <dbReference type="ARBA" id="ARBA00001958"/>
    </source>
</evidence>
<dbReference type="EMBL" id="ABVQ01000035">
    <property type="protein sequence ID" value="EEC57876.1"/>
    <property type="molecule type" value="Genomic_DNA"/>
</dbReference>
<evidence type="ECO:0000256" key="10">
    <source>
        <dbReference type="ARBA" id="ARBA00022723"/>
    </source>
</evidence>
<dbReference type="Proteomes" id="UP000003136">
    <property type="component" value="Unassembled WGS sequence"/>
</dbReference>
<comment type="similarity">
    <text evidence="4">Belongs to the thymidine/pyrimidine-nucleoside phosphorylase family.</text>
</comment>
<dbReference type="NCBIfam" id="NF004490">
    <property type="entry name" value="PRK05820.1"/>
    <property type="match status" value="1"/>
</dbReference>
<dbReference type="PANTHER" id="PTHR10515">
    <property type="entry name" value="THYMIDINE PHOSPHORYLASE"/>
    <property type="match status" value="1"/>
</dbReference>
<dbReference type="GO" id="GO:0006206">
    <property type="term" value="P:pyrimidine nucleobase metabolic process"/>
    <property type="evidence" value="ECO:0007669"/>
    <property type="project" value="InterPro"/>
</dbReference>
<comment type="cofactor">
    <cofactor evidence="2">
        <name>K(+)</name>
        <dbReference type="ChEBI" id="CHEBI:29103"/>
    </cofactor>
</comment>
<comment type="catalytic activity">
    <reaction evidence="11">
        <text>uridine + phosphate = alpha-D-ribose 1-phosphate + uracil</text>
        <dbReference type="Rhea" id="RHEA:24388"/>
        <dbReference type="ChEBI" id="CHEBI:16704"/>
        <dbReference type="ChEBI" id="CHEBI:17568"/>
        <dbReference type="ChEBI" id="CHEBI:43474"/>
        <dbReference type="ChEBI" id="CHEBI:57720"/>
        <dbReference type="EC" id="2.4.2.2"/>
    </reaction>
</comment>
<comment type="caution">
    <text evidence="14">The sequence shown here is derived from an EMBL/GenBank/DDBJ whole genome shotgun (WGS) entry which is preliminary data.</text>
</comment>
<evidence type="ECO:0000313" key="15">
    <source>
        <dbReference type="Proteomes" id="UP000003136"/>
    </source>
</evidence>
<dbReference type="Gene3D" id="1.20.970.10">
    <property type="entry name" value="Transferase, Pyrimidine Nucleoside Phosphorylase, Chain C"/>
    <property type="match status" value="1"/>
</dbReference>
<reference evidence="14 15" key="1">
    <citation type="submission" date="2008-11" db="EMBL/GenBank/DDBJ databases">
        <title>Draft genome sequence of Bacteroides pectinophilus (ATCC 43243).</title>
        <authorList>
            <person name="Sudarsanam P."/>
            <person name="Ley R."/>
            <person name="Guruge J."/>
            <person name="Turnbaugh P.J."/>
            <person name="Mahowald M."/>
            <person name="Liep D."/>
            <person name="Gordon J."/>
        </authorList>
    </citation>
    <scope>NUCLEOTIDE SEQUENCE [LARGE SCALE GENOMIC DNA]</scope>
    <source>
        <strain evidence="14 15">ATCC 43243</strain>
    </source>
</reference>
<dbReference type="PANTHER" id="PTHR10515:SF0">
    <property type="entry name" value="THYMIDINE PHOSPHORYLASE"/>
    <property type="match status" value="1"/>
</dbReference>
<dbReference type="InterPro" id="IPR017459">
    <property type="entry name" value="Glycosyl_Trfase_fam3_N_dom"/>
</dbReference>
<dbReference type="PROSITE" id="PS00647">
    <property type="entry name" value="THYMID_PHOSPHORYLASE"/>
    <property type="match status" value="1"/>
</dbReference>
<dbReference type="NCBIfam" id="TIGR02644">
    <property type="entry name" value="Y_phosphoryl"/>
    <property type="match status" value="1"/>
</dbReference>
<evidence type="ECO:0000256" key="7">
    <source>
        <dbReference type="ARBA" id="ARBA00014680"/>
    </source>
</evidence>